<evidence type="ECO:0000313" key="1">
    <source>
        <dbReference type="EMBL" id="MFB9073174.1"/>
    </source>
</evidence>
<evidence type="ECO:0008006" key="3">
    <source>
        <dbReference type="Google" id="ProtNLM"/>
    </source>
</evidence>
<sequence>MTRLSPLSKTRSALGMPYKPAMWSPDLSMPLGRWSPARAAKARKRFPDASGYRV</sequence>
<name>A0ABV5G3E4_9MICC</name>
<reference evidence="1 2" key="1">
    <citation type="submission" date="2024-09" db="EMBL/GenBank/DDBJ databases">
        <authorList>
            <person name="Sun Q."/>
            <person name="Mori K."/>
        </authorList>
    </citation>
    <scope>NUCLEOTIDE SEQUENCE [LARGE SCALE GENOMIC DNA]</scope>
    <source>
        <strain evidence="1 2">CCM 7609</strain>
    </source>
</reference>
<keyword evidence="2" id="KW-1185">Reference proteome</keyword>
<organism evidence="1 2">
    <name type="scientific">Citricoccus parietis</name>
    <dbReference type="NCBI Taxonomy" id="592307"/>
    <lineage>
        <taxon>Bacteria</taxon>
        <taxon>Bacillati</taxon>
        <taxon>Actinomycetota</taxon>
        <taxon>Actinomycetes</taxon>
        <taxon>Micrococcales</taxon>
        <taxon>Micrococcaceae</taxon>
        <taxon>Citricoccus</taxon>
    </lineage>
</organism>
<proteinExistence type="predicted"/>
<gene>
    <name evidence="1" type="ORF">ACFFX0_19010</name>
</gene>
<comment type="caution">
    <text evidence="1">The sequence shown here is derived from an EMBL/GenBank/DDBJ whole genome shotgun (WGS) entry which is preliminary data.</text>
</comment>
<accession>A0ABV5G3E4</accession>
<protein>
    <recommendedName>
        <fullName evidence="3">DUF4113 domain-containing protein</fullName>
    </recommendedName>
</protein>
<evidence type="ECO:0000313" key="2">
    <source>
        <dbReference type="Proteomes" id="UP001589575"/>
    </source>
</evidence>
<dbReference type="Proteomes" id="UP001589575">
    <property type="component" value="Unassembled WGS sequence"/>
</dbReference>
<dbReference type="EMBL" id="JBHMFI010000001">
    <property type="protein sequence ID" value="MFB9073174.1"/>
    <property type="molecule type" value="Genomic_DNA"/>
</dbReference>